<organism evidence="1 2">
    <name type="scientific">Pyrenophora tritici-repentis</name>
    <dbReference type="NCBI Taxonomy" id="45151"/>
    <lineage>
        <taxon>Eukaryota</taxon>
        <taxon>Fungi</taxon>
        <taxon>Dikarya</taxon>
        <taxon>Ascomycota</taxon>
        <taxon>Pezizomycotina</taxon>
        <taxon>Dothideomycetes</taxon>
        <taxon>Pleosporomycetidae</taxon>
        <taxon>Pleosporales</taxon>
        <taxon>Pleosporineae</taxon>
        <taxon>Pleosporaceae</taxon>
        <taxon>Pyrenophora</taxon>
    </lineage>
</organism>
<dbReference type="EMBL" id="NQIK02000006">
    <property type="protein sequence ID" value="KAF7569953.1"/>
    <property type="molecule type" value="Genomic_DNA"/>
</dbReference>
<name>A0A5M9KKR5_9PLEO</name>
<gene>
    <name evidence="1" type="ORF">PtrM4_123680</name>
</gene>
<reference evidence="1" key="1">
    <citation type="journal article" date="2018" name="BMC Genomics">
        <title>Comparative genomics of the wheat fungal pathogen Pyrenophora tritici-repentis reveals chromosomal variations and genome plasticity.</title>
        <authorList>
            <person name="Moolhuijzen P."/>
            <person name="See P.T."/>
            <person name="Hane J.K."/>
            <person name="Shi G."/>
            <person name="Liu Z."/>
            <person name="Oliver R.P."/>
            <person name="Moffat C.S."/>
        </authorList>
    </citation>
    <scope>NUCLEOTIDE SEQUENCE [LARGE SCALE GENOMIC DNA]</scope>
    <source>
        <strain evidence="1">M4</strain>
    </source>
</reference>
<evidence type="ECO:0000313" key="1">
    <source>
        <dbReference type="EMBL" id="KAF7569953.1"/>
    </source>
</evidence>
<dbReference type="KEGG" id="ptrr:90957226"/>
<dbReference type="Proteomes" id="UP000245464">
    <property type="component" value="Chromosome 6"/>
</dbReference>
<proteinExistence type="predicted"/>
<accession>A0A5M9KKR5</accession>
<protein>
    <submittedName>
        <fullName evidence="1">Uncharacterized protein</fullName>
    </submittedName>
</protein>
<evidence type="ECO:0000313" key="2">
    <source>
        <dbReference type="Proteomes" id="UP000245464"/>
    </source>
</evidence>
<dbReference type="AlphaFoldDB" id="A0A5M9KKR5"/>
<dbReference type="RefSeq" id="XP_065961777.1">
    <property type="nucleotide sequence ID" value="XM_066108592.1"/>
</dbReference>
<comment type="caution">
    <text evidence="1">The sequence shown here is derived from an EMBL/GenBank/DDBJ whole genome shotgun (WGS) entry which is preliminary data.</text>
</comment>
<sequence length="116" mass="12366">MKLSLVIIAAMTRAVSAQEYYNLRFEPCEGPVDLGRLSFAVYATQFTDVGRILQTPACRVTLTGVSPGVDPNNVNCMTYKDGTNGGTYLLDGGARKMNVGGTLVSPPFRGIQCSAV</sequence>
<dbReference type="GeneID" id="90957226"/>